<keyword evidence="1" id="KW-1133">Transmembrane helix</keyword>
<dbReference type="AlphaFoldDB" id="A0A2A2A8F8"/>
<feature type="transmembrane region" description="Helical" evidence="1">
    <location>
        <begin position="30"/>
        <end position="51"/>
    </location>
</feature>
<evidence type="ECO:0000313" key="3">
    <source>
        <dbReference type="Proteomes" id="UP000217999"/>
    </source>
</evidence>
<gene>
    <name evidence="2" type="ORF">CK620_11525</name>
</gene>
<reference evidence="2 3" key="1">
    <citation type="submission" date="2017-08" db="EMBL/GenBank/DDBJ databases">
        <title>WGS of Clinical strains of the CDC Group NO-1 linked to zoonotic infections in humans.</title>
        <authorList>
            <person name="Bernier A.-M."/>
            <person name="Bernard K."/>
        </authorList>
    </citation>
    <scope>NUCLEOTIDE SEQUENCE [LARGE SCALE GENOMIC DNA]</scope>
    <source>
        <strain evidence="2 3">NML03-0146</strain>
    </source>
</reference>
<organism evidence="2 3">
    <name type="scientific">Vandammella animalimorsus</name>
    <dbReference type="NCBI Taxonomy" id="2029117"/>
    <lineage>
        <taxon>Bacteria</taxon>
        <taxon>Pseudomonadati</taxon>
        <taxon>Pseudomonadota</taxon>
        <taxon>Betaproteobacteria</taxon>
        <taxon>Burkholderiales</taxon>
        <taxon>Comamonadaceae</taxon>
        <taxon>Vandammella</taxon>
    </lineage>
</organism>
<dbReference type="EMBL" id="NSJF01000006">
    <property type="protein sequence ID" value="PAT33869.1"/>
    <property type="molecule type" value="Genomic_DNA"/>
</dbReference>
<protein>
    <submittedName>
        <fullName evidence="2">Iron transporter</fullName>
    </submittedName>
</protein>
<evidence type="ECO:0000313" key="2">
    <source>
        <dbReference type="EMBL" id="PAT33869.1"/>
    </source>
</evidence>
<name>A0A2A2A8F8_9BURK</name>
<accession>A0A2A2A8F8</accession>
<feature type="transmembrane region" description="Helical" evidence="1">
    <location>
        <begin position="63"/>
        <end position="83"/>
    </location>
</feature>
<keyword evidence="1" id="KW-0812">Transmembrane</keyword>
<keyword evidence="1" id="KW-0472">Membrane</keyword>
<feature type="transmembrane region" description="Helical" evidence="1">
    <location>
        <begin position="90"/>
        <end position="108"/>
    </location>
</feature>
<evidence type="ECO:0000256" key="1">
    <source>
        <dbReference type="SAM" id="Phobius"/>
    </source>
</evidence>
<sequence length="115" mass="11894">MQSNPPSFAVARPAAPALPWRYRLAVASRALAGVGLGYVLAAQAASLLALLWQALGLPRADAVTLAVMLAFILYACALLWAFACSSGWRVWRVLGAGALACAALLWWAQAGAGAA</sequence>
<comment type="caution">
    <text evidence="2">The sequence shown here is derived from an EMBL/GenBank/DDBJ whole genome shotgun (WGS) entry which is preliminary data.</text>
</comment>
<proteinExistence type="predicted"/>
<dbReference type="Proteomes" id="UP000217999">
    <property type="component" value="Unassembled WGS sequence"/>
</dbReference>